<dbReference type="AlphaFoldDB" id="A0A5A9XMA6"/>
<feature type="chain" id="PRO_5022687505" description="Conjugal transfer protein TraF" evidence="1">
    <location>
        <begin position="23"/>
        <end position="403"/>
    </location>
</feature>
<reference evidence="2 3" key="1">
    <citation type="submission" date="2019-04" db="EMBL/GenBank/DDBJ databases">
        <title>Geobacter ruber sp. nov., ferric-reducing bacteria isolated from paddy soil.</title>
        <authorList>
            <person name="Xu Z."/>
            <person name="Masuda Y."/>
            <person name="Itoh H."/>
            <person name="Senoo K."/>
        </authorList>
    </citation>
    <scope>NUCLEOTIDE SEQUENCE [LARGE SCALE GENOMIC DNA]</scope>
    <source>
        <strain evidence="2 3">Red88</strain>
    </source>
</reference>
<dbReference type="OrthoDB" id="5391531at2"/>
<feature type="signal peptide" evidence="1">
    <location>
        <begin position="1"/>
        <end position="22"/>
    </location>
</feature>
<comment type="caution">
    <text evidence="2">The sequence shown here is derived from an EMBL/GenBank/DDBJ whole genome shotgun (WGS) entry which is preliminary data.</text>
</comment>
<protein>
    <recommendedName>
        <fullName evidence="4">Conjugal transfer protein TraF</fullName>
    </recommendedName>
</protein>
<keyword evidence="1" id="KW-0732">Signal</keyword>
<dbReference type="EMBL" id="SRSD01000002">
    <property type="protein sequence ID" value="KAA0894226.1"/>
    <property type="molecule type" value="Genomic_DNA"/>
</dbReference>
<name>A0A5A9XMA6_9BACT</name>
<proteinExistence type="predicted"/>
<evidence type="ECO:0000313" key="3">
    <source>
        <dbReference type="Proteomes" id="UP000324298"/>
    </source>
</evidence>
<dbReference type="Gene3D" id="2.40.160.60">
    <property type="entry name" value="Outer membrane protein transport protein (OMPP1/FadL/TodX)"/>
    <property type="match status" value="1"/>
</dbReference>
<gene>
    <name evidence="2" type="ORF">ET418_04530</name>
</gene>
<evidence type="ECO:0000256" key="1">
    <source>
        <dbReference type="SAM" id="SignalP"/>
    </source>
</evidence>
<dbReference type="Proteomes" id="UP000324298">
    <property type="component" value="Unassembled WGS sequence"/>
</dbReference>
<dbReference type="Pfam" id="PF13729">
    <property type="entry name" value="TraF_2"/>
    <property type="match status" value="1"/>
</dbReference>
<evidence type="ECO:0000313" key="2">
    <source>
        <dbReference type="EMBL" id="KAA0894226.1"/>
    </source>
</evidence>
<sequence length="403" mass="41864">MNMLKRFMVVLAVCGVCQSAYGLEFQAVGNGALGVGGAGVARTSGAMAPYWNPAGLAFADKTVSVSVAGGVGLMPGKKLTEDLSTVSDAYNAWNKNKTSSSAELSLISSINGISNTDNLLATADGAVGIQIKHFGLGVFGTFEGGATPTITPISTSLPLPNESTLKTDLAQSRVNPRGILLLEAPLSYGHDLDLGDYGHLGLGLTLKYLYGETTSATQSIYNSSSDSILSSSDLTKQLSKNRSGKSNFGIDLGALWKPGKMVPVPLSVGLVGKNLNAPSFTDKSGNKIPVDPQVRAGIAISPLTWLDLTGDIDVIKNTTVVSGLRSQQLGGGAEFKPVSSLKLRVGGYTDLAQSTGAVTAGFSVGIPWIYIDIDGAYGLGSVKYDGKSYPSEAKVEFSLNFAY</sequence>
<accession>A0A5A9XMA6</accession>
<organism evidence="2 3">
    <name type="scientific">Oryzomonas rubra</name>
    <dbReference type="NCBI Taxonomy" id="2509454"/>
    <lineage>
        <taxon>Bacteria</taxon>
        <taxon>Pseudomonadati</taxon>
        <taxon>Thermodesulfobacteriota</taxon>
        <taxon>Desulfuromonadia</taxon>
        <taxon>Geobacterales</taxon>
        <taxon>Geobacteraceae</taxon>
        <taxon>Oryzomonas</taxon>
    </lineage>
</organism>
<evidence type="ECO:0008006" key="4">
    <source>
        <dbReference type="Google" id="ProtNLM"/>
    </source>
</evidence>
<keyword evidence="3" id="KW-1185">Reference proteome</keyword>
<dbReference type="InterPro" id="IPR032811">
    <property type="entry name" value="Put_conjugal_transfer"/>
</dbReference>